<feature type="domain" description="Cupin type-2" evidence="1">
    <location>
        <begin position="51"/>
        <end position="103"/>
    </location>
</feature>
<organism evidence="2 3">
    <name type="scientific">Fonsecaea erecta</name>
    <dbReference type="NCBI Taxonomy" id="1367422"/>
    <lineage>
        <taxon>Eukaryota</taxon>
        <taxon>Fungi</taxon>
        <taxon>Dikarya</taxon>
        <taxon>Ascomycota</taxon>
        <taxon>Pezizomycotina</taxon>
        <taxon>Eurotiomycetes</taxon>
        <taxon>Chaetothyriomycetidae</taxon>
        <taxon>Chaetothyriales</taxon>
        <taxon>Herpotrichiellaceae</taxon>
        <taxon>Fonsecaea</taxon>
    </lineage>
</organism>
<reference evidence="2 3" key="1">
    <citation type="submission" date="2016-04" db="EMBL/GenBank/DDBJ databases">
        <title>Draft genome of Fonsecaea erecta CBS 125763.</title>
        <authorList>
            <person name="Weiss V.A."/>
            <person name="Vicente V.A."/>
            <person name="Raittz R.T."/>
            <person name="Moreno L.F."/>
            <person name="De Souza E.M."/>
            <person name="Pedrosa F.O."/>
            <person name="Steffens M.B."/>
            <person name="Faoro H."/>
            <person name="Tadra-Sfeir M.Z."/>
            <person name="Najafzadeh M.J."/>
            <person name="Felipe M.S."/>
            <person name="Teixeira M."/>
            <person name="Sun J."/>
            <person name="Xi L."/>
            <person name="Gomes R."/>
            <person name="De Azevedo C.M."/>
            <person name="Salgado C.G."/>
            <person name="Da Silva M.B."/>
            <person name="Nascimento M.F."/>
            <person name="Queiroz-Telles F."/>
            <person name="Attili D.S."/>
            <person name="Gorbushina A."/>
        </authorList>
    </citation>
    <scope>NUCLEOTIDE SEQUENCE [LARGE SCALE GENOMIC DNA]</scope>
    <source>
        <strain evidence="2 3">CBS 125763</strain>
    </source>
</reference>
<dbReference type="STRING" id="1367422.A0A178ZEK5"/>
<protein>
    <recommendedName>
        <fullName evidence="1">Cupin type-2 domain-containing protein</fullName>
    </recommendedName>
</protein>
<dbReference type="Gene3D" id="2.60.120.10">
    <property type="entry name" value="Jelly Rolls"/>
    <property type="match status" value="1"/>
</dbReference>
<comment type="caution">
    <text evidence="2">The sequence shown here is derived from an EMBL/GenBank/DDBJ whole genome shotgun (WGS) entry which is preliminary data.</text>
</comment>
<proteinExistence type="predicted"/>
<gene>
    <name evidence="2" type="ORF">AYL99_08659</name>
</gene>
<dbReference type="InterPro" id="IPR014710">
    <property type="entry name" value="RmlC-like_jellyroll"/>
</dbReference>
<dbReference type="OrthoDB" id="2096797at2759"/>
<dbReference type="CDD" id="cd02233">
    <property type="entry name" value="cupin_HNL-like"/>
    <property type="match status" value="1"/>
</dbReference>
<dbReference type="Pfam" id="PF07883">
    <property type="entry name" value="Cupin_2"/>
    <property type="match status" value="1"/>
</dbReference>
<dbReference type="PANTHER" id="PTHR43698">
    <property type="entry name" value="RIBD C-TERMINAL DOMAIN CONTAINING PROTEIN"/>
    <property type="match status" value="1"/>
</dbReference>
<dbReference type="InterPro" id="IPR011051">
    <property type="entry name" value="RmlC_Cupin_sf"/>
</dbReference>
<dbReference type="GeneID" id="30012827"/>
<dbReference type="Proteomes" id="UP000078343">
    <property type="component" value="Unassembled WGS sequence"/>
</dbReference>
<name>A0A178ZEK5_9EURO</name>
<dbReference type="InterPro" id="IPR013096">
    <property type="entry name" value="Cupin_2"/>
</dbReference>
<evidence type="ECO:0000259" key="1">
    <source>
        <dbReference type="Pfam" id="PF07883"/>
    </source>
</evidence>
<dbReference type="RefSeq" id="XP_018691288.1">
    <property type="nucleotide sequence ID" value="XM_018840167.1"/>
</dbReference>
<sequence>MPSSIIVQGGKSEYVDATQRTETFTGEVWSQMVLVSGNVAAGNNVFMPCSRTYWHTHEGGQILYVTVGSGWVCDKGSEPRRIKAGDTIWAEPGTTHWHGADKNSFMSHLALGIGKTTWHDEVIDDMYKK</sequence>
<keyword evidence="3" id="KW-1185">Reference proteome</keyword>
<accession>A0A178ZEK5</accession>
<dbReference type="EMBL" id="LVYI01000007">
    <property type="protein sequence ID" value="OAP57921.1"/>
    <property type="molecule type" value="Genomic_DNA"/>
</dbReference>
<dbReference type="PANTHER" id="PTHR43698:SF1">
    <property type="entry name" value="BLL4564 PROTEIN"/>
    <property type="match status" value="1"/>
</dbReference>
<evidence type="ECO:0000313" key="3">
    <source>
        <dbReference type="Proteomes" id="UP000078343"/>
    </source>
</evidence>
<evidence type="ECO:0000313" key="2">
    <source>
        <dbReference type="EMBL" id="OAP57921.1"/>
    </source>
</evidence>
<dbReference type="SUPFAM" id="SSF51182">
    <property type="entry name" value="RmlC-like cupins"/>
    <property type="match status" value="1"/>
</dbReference>
<dbReference type="AlphaFoldDB" id="A0A178ZEK5"/>
<dbReference type="InterPro" id="IPR047263">
    <property type="entry name" value="HNL-like_cupin"/>
</dbReference>